<evidence type="ECO:0000256" key="11">
    <source>
        <dbReference type="PIRSR" id="PIRSR006247-1"/>
    </source>
</evidence>
<organism evidence="13 14">
    <name type="scientific">Fulvimarina endophytica</name>
    <dbReference type="NCBI Taxonomy" id="2293836"/>
    <lineage>
        <taxon>Bacteria</taxon>
        <taxon>Pseudomonadati</taxon>
        <taxon>Pseudomonadota</taxon>
        <taxon>Alphaproteobacteria</taxon>
        <taxon>Hyphomicrobiales</taxon>
        <taxon>Aurantimonadaceae</taxon>
        <taxon>Fulvimarina</taxon>
    </lineage>
</organism>
<dbReference type="Pfam" id="PF02386">
    <property type="entry name" value="TrkH"/>
    <property type="match status" value="1"/>
</dbReference>
<feature type="transmembrane region" description="Helical" evidence="12">
    <location>
        <begin position="277"/>
        <end position="297"/>
    </location>
</feature>
<keyword evidence="14" id="KW-1185">Reference proteome</keyword>
<feature type="binding site" evidence="11">
    <location>
        <position position="91"/>
    </location>
    <ligand>
        <name>K(+)</name>
        <dbReference type="ChEBI" id="CHEBI:29103"/>
    </ligand>
</feature>
<dbReference type="GO" id="GO:0046872">
    <property type="term" value="F:metal ion binding"/>
    <property type="evidence" value="ECO:0007669"/>
    <property type="project" value="UniProtKB-KW"/>
</dbReference>
<keyword evidence="6 10" id="KW-0630">Potassium</keyword>
<evidence type="ECO:0000256" key="4">
    <source>
        <dbReference type="ARBA" id="ARBA00022538"/>
    </source>
</evidence>
<comment type="subcellular location">
    <subcellularLocation>
        <location evidence="10">Cell inner membrane</location>
        <topology evidence="10">Multi-pass membrane protein</topology>
    </subcellularLocation>
    <subcellularLocation>
        <location evidence="1">Cell membrane</location>
        <topology evidence="1">Multi-pass membrane protein</topology>
    </subcellularLocation>
</comment>
<feature type="transmembrane region" description="Helical" evidence="12">
    <location>
        <begin position="112"/>
        <end position="140"/>
    </location>
</feature>
<evidence type="ECO:0000256" key="10">
    <source>
        <dbReference type="PIRNR" id="PIRNR006247"/>
    </source>
</evidence>
<feature type="transmembrane region" description="Helical" evidence="12">
    <location>
        <begin position="16"/>
        <end position="36"/>
    </location>
</feature>
<evidence type="ECO:0000256" key="6">
    <source>
        <dbReference type="ARBA" id="ARBA00022958"/>
    </source>
</evidence>
<dbReference type="AlphaFoldDB" id="A0A371XBD5"/>
<feature type="binding site" evidence="11">
    <location>
        <position position="293"/>
    </location>
    <ligand>
        <name>K(+)</name>
        <dbReference type="ChEBI" id="CHEBI:29103"/>
    </ligand>
</feature>
<proteinExistence type="inferred from homology"/>
<evidence type="ECO:0000256" key="1">
    <source>
        <dbReference type="ARBA" id="ARBA00004651"/>
    </source>
</evidence>
<feature type="transmembrane region" description="Helical" evidence="12">
    <location>
        <begin position="48"/>
        <end position="70"/>
    </location>
</feature>
<accession>A0A371XBD5</accession>
<keyword evidence="5 12" id="KW-0812">Transmembrane</keyword>
<feature type="transmembrane region" description="Helical" evidence="12">
    <location>
        <begin position="215"/>
        <end position="238"/>
    </location>
</feature>
<keyword evidence="11" id="KW-0479">Metal-binding</keyword>
<feature type="transmembrane region" description="Helical" evidence="12">
    <location>
        <begin position="372"/>
        <end position="390"/>
    </location>
</feature>
<feature type="transmembrane region" description="Helical" evidence="12">
    <location>
        <begin position="250"/>
        <end position="271"/>
    </location>
</feature>
<evidence type="ECO:0000256" key="9">
    <source>
        <dbReference type="ARBA" id="ARBA00023136"/>
    </source>
</evidence>
<name>A0A371XBD5_9HYPH</name>
<dbReference type="GO" id="GO:0005886">
    <property type="term" value="C:plasma membrane"/>
    <property type="evidence" value="ECO:0007669"/>
    <property type="project" value="UniProtKB-SubCell"/>
</dbReference>
<dbReference type="RefSeq" id="WP_116681781.1">
    <property type="nucleotide sequence ID" value="NZ_QURL01000001.1"/>
</dbReference>
<evidence type="ECO:0000256" key="7">
    <source>
        <dbReference type="ARBA" id="ARBA00022989"/>
    </source>
</evidence>
<dbReference type="InterPro" id="IPR003445">
    <property type="entry name" value="Cat_transpt"/>
</dbReference>
<keyword evidence="4 10" id="KW-0633">Potassium transport</keyword>
<evidence type="ECO:0000313" key="13">
    <source>
        <dbReference type="EMBL" id="RFC66529.1"/>
    </source>
</evidence>
<feature type="binding site" evidence="11">
    <location>
        <position position="294"/>
    </location>
    <ligand>
        <name>K(+)</name>
        <dbReference type="ChEBI" id="CHEBI:29103"/>
    </ligand>
</feature>
<evidence type="ECO:0000256" key="12">
    <source>
        <dbReference type="SAM" id="Phobius"/>
    </source>
</evidence>
<dbReference type="PIRSF" id="PIRSF006247">
    <property type="entry name" value="TrkH"/>
    <property type="match status" value="1"/>
</dbReference>
<dbReference type="EMBL" id="QURL01000001">
    <property type="protein sequence ID" value="RFC66529.1"/>
    <property type="molecule type" value="Genomic_DNA"/>
</dbReference>
<keyword evidence="3 10" id="KW-1003">Cell membrane</keyword>
<keyword evidence="10" id="KW-0997">Cell inner membrane</keyword>
<feature type="transmembrane region" description="Helical" evidence="12">
    <location>
        <begin position="309"/>
        <end position="329"/>
    </location>
</feature>
<comment type="similarity">
    <text evidence="10">Belongs to the TrkH potassium transport family.</text>
</comment>
<comment type="function">
    <text evidence="10">Low-affinity potassium transport system. Interacts with Trk system potassium uptake protein TrkA.</text>
</comment>
<evidence type="ECO:0000256" key="8">
    <source>
        <dbReference type="ARBA" id="ARBA00023065"/>
    </source>
</evidence>
<dbReference type="PANTHER" id="PTHR32024:SF3">
    <property type="entry name" value="TRK SYSTEM POTASSIUM UPTAKE PROTEIN"/>
    <property type="match status" value="1"/>
</dbReference>
<sequence>MMIPALVDIADKNDDWKVFVGSGALTAMVCALVYVATRGDRPRFTQRLGFLIVTSVWIFGAVVGTIPLYFASFELTLAGAFFESMSGITATGSTVISGLDALPRGILMWRSLLQWIGGIGIIGMALLILPVLRTGGIALYQMESSDKSDKVLPRVNQLSGGLVAAYVVLTVLCTVAYAGLGMSFFDAVNHAMTTVATAGYSTHDLSMGYFDDNRILATATLFMILGAMPFVIYIRAFLPRRFHLWRDPQIKLFLLTCLVLSLTIAITRRLINETPFIEAVVSSAFNLVSIITTTGYASEDYTLWSNAAIGVFFLATFLGGCAGSTTGGIKANRLYILFQIVKANFRRLVRPHAVIRLRYGNTDIAPEGVQTVTIYFFLFFGTLLLGTVILTMHGLDLITAFSGALTAIANVGPGFGQVIGPAGNFSSLPEGALWTLSAIMLLGRLELVTVLILLFPATWKD</sequence>
<keyword evidence="8 10" id="KW-0406">Ion transport</keyword>
<feature type="transmembrane region" description="Helical" evidence="12">
    <location>
        <begin position="397"/>
        <end position="419"/>
    </location>
</feature>
<feature type="transmembrane region" description="Helical" evidence="12">
    <location>
        <begin position="161"/>
        <end position="185"/>
    </location>
</feature>
<reference evidence="13 14" key="1">
    <citation type="submission" date="2018-08" db="EMBL/GenBank/DDBJ databases">
        <title>Fulvimarina sp. 85, whole genome shotgun sequence.</title>
        <authorList>
            <person name="Tuo L."/>
        </authorList>
    </citation>
    <scope>NUCLEOTIDE SEQUENCE [LARGE SCALE GENOMIC DNA]</scope>
    <source>
        <strain evidence="13 14">85</strain>
    </source>
</reference>
<comment type="caution">
    <text evidence="13">The sequence shown here is derived from an EMBL/GenBank/DDBJ whole genome shotgun (WGS) entry which is preliminary data.</text>
</comment>
<evidence type="ECO:0000256" key="5">
    <source>
        <dbReference type="ARBA" id="ARBA00022692"/>
    </source>
</evidence>
<dbReference type="OrthoDB" id="9810952at2"/>
<feature type="binding site" evidence="11">
    <location>
        <position position="411"/>
    </location>
    <ligand>
        <name>K(+)</name>
        <dbReference type="ChEBI" id="CHEBI:29103"/>
    </ligand>
</feature>
<dbReference type="GO" id="GO:0015379">
    <property type="term" value="F:potassium:chloride symporter activity"/>
    <property type="evidence" value="ECO:0007669"/>
    <property type="project" value="InterPro"/>
</dbReference>
<feature type="binding site" evidence="11">
    <location>
        <position position="410"/>
    </location>
    <ligand>
        <name>K(+)</name>
        <dbReference type="ChEBI" id="CHEBI:29103"/>
    </ligand>
</feature>
<dbReference type="PANTHER" id="PTHR32024">
    <property type="entry name" value="TRK SYSTEM POTASSIUM UPTAKE PROTEIN TRKG-RELATED"/>
    <property type="match status" value="1"/>
</dbReference>
<feature type="transmembrane region" description="Helical" evidence="12">
    <location>
        <begin position="431"/>
        <end position="455"/>
    </location>
</feature>
<dbReference type="Proteomes" id="UP000264310">
    <property type="component" value="Unassembled WGS sequence"/>
</dbReference>
<evidence type="ECO:0000256" key="2">
    <source>
        <dbReference type="ARBA" id="ARBA00022448"/>
    </source>
</evidence>
<evidence type="ECO:0000313" key="14">
    <source>
        <dbReference type="Proteomes" id="UP000264310"/>
    </source>
</evidence>
<dbReference type="InterPro" id="IPR004772">
    <property type="entry name" value="TrkH"/>
</dbReference>
<keyword evidence="9 10" id="KW-0472">Membrane</keyword>
<gene>
    <name evidence="13" type="ORF">DYI37_00905</name>
</gene>
<keyword evidence="2 10" id="KW-0813">Transport</keyword>
<protein>
    <recommendedName>
        <fullName evidence="10">Trk system potassium uptake protein</fullName>
    </recommendedName>
</protein>
<evidence type="ECO:0000256" key="3">
    <source>
        <dbReference type="ARBA" id="ARBA00022475"/>
    </source>
</evidence>
<keyword evidence="7 12" id="KW-1133">Transmembrane helix</keyword>